<dbReference type="InterPro" id="IPR004992">
    <property type="entry name" value="EutN_CcmL"/>
</dbReference>
<dbReference type="PANTHER" id="PTHR36539">
    <property type="entry name" value="ETHANOLAMINE UTILIZATION PROTEIN EUTN"/>
    <property type="match status" value="1"/>
</dbReference>
<reference evidence="5" key="4">
    <citation type="submission" date="2023-08" db="EMBL/GenBank/DDBJ databases">
        <authorList>
            <person name="Guima S.E.S."/>
            <person name="Martins L.F."/>
            <person name="Silva A.M."/>
            <person name="Setubal J.C."/>
        </authorList>
    </citation>
    <scope>NUCLEOTIDE SEQUENCE</scope>
    <source>
        <strain evidence="5">ZC4RG45</strain>
    </source>
</reference>
<dbReference type="EMBL" id="QGUI02000041">
    <property type="protein sequence ID" value="MFO7191639.1"/>
    <property type="molecule type" value="Genomic_DNA"/>
</dbReference>
<reference evidence="6" key="1">
    <citation type="submission" date="2018-05" db="EMBL/GenBank/DDBJ databases">
        <authorList>
            <person name="Lanie J.A."/>
            <person name="Ng W.-L."/>
            <person name="Kazmierczak K.M."/>
            <person name="Andrzejewski T.M."/>
            <person name="Davidsen T.M."/>
            <person name="Wayne K.J."/>
            <person name="Tettelin H."/>
            <person name="Glass J.I."/>
            <person name="Rusch D."/>
            <person name="Podicherti R."/>
            <person name="Tsui H.-C.T."/>
            <person name="Winkler M.E."/>
        </authorList>
    </citation>
    <scope>NUCLEOTIDE SEQUENCE</scope>
    <source>
        <strain evidence="6">ZC4RG45</strain>
    </source>
</reference>
<evidence type="ECO:0000313" key="5">
    <source>
        <dbReference type="EMBL" id="MFO7191639.1"/>
    </source>
</evidence>
<feature type="region of interest" description="Disordered" evidence="4">
    <location>
        <begin position="90"/>
        <end position="111"/>
    </location>
</feature>
<dbReference type="PANTHER" id="PTHR36539:SF1">
    <property type="entry name" value="BACTERIAL MICROCOMPARTMENT SHELL VERTEX PROTEIN EUTN"/>
    <property type="match status" value="1"/>
</dbReference>
<dbReference type="STRING" id="1111738.GCA_000427905_02938"/>
<organism evidence="6">
    <name type="scientific">Thermocrispum agreste</name>
    <dbReference type="NCBI Taxonomy" id="37925"/>
    <lineage>
        <taxon>Bacteria</taxon>
        <taxon>Bacillati</taxon>
        <taxon>Actinomycetota</taxon>
        <taxon>Actinomycetes</taxon>
        <taxon>Pseudonocardiales</taxon>
        <taxon>Pseudonocardiaceae</taxon>
        <taxon>Thermocrispum</taxon>
    </lineage>
</organism>
<comment type="caution">
    <text evidence="6">The sequence shown here is derived from an EMBL/GenBank/DDBJ whole genome shotgun (WGS) entry which is preliminary data.</text>
</comment>
<dbReference type="Pfam" id="PF03319">
    <property type="entry name" value="EutN_CcmL"/>
    <property type="match status" value="1"/>
</dbReference>
<proteinExistence type="predicted"/>
<sequence length="111" mass="11530">MELARVVGQCTATVKEPSLAGQKFALVRRADEHGELIGPVEVALDVTGSGPGELVLMVRGSAARQPSQTRQLAADLSIVAIVDELAVGYPPRANTGSAPRRSRARAAGRAS</sequence>
<dbReference type="PROSITE" id="PS51932">
    <property type="entry name" value="BMV"/>
    <property type="match status" value="1"/>
</dbReference>
<evidence type="ECO:0000313" key="7">
    <source>
        <dbReference type="Proteomes" id="UP000249324"/>
    </source>
</evidence>
<evidence type="ECO:0000256" key="2">
    <source>
        <dbReference type="ARBA" id="ARBA00023669"/>
    </source>
</evidence>
<keyword evidence="2" id="KW-1282">Carboxysome</keyword>
<comment type="subcellular location">
    <subcellularLocation>
        <location evidence="1">Carboxysome</location>
    </subcellularLocation>
</comment>
<dbReference type="Gene3D" id="2.40.50.220">
    <property type="entry name" value="EutN/Ccml"/>
    <property type="match status" value="1"/>
</dbReference>
<dbReference type="CDD" id="cd01614">
    <property type="entry name" value="EutN_CcmL"/>
    <property type="match status" value="1"/>
</dbReference>
<keyword evidence="3" id="KW-1283">Bacterial microcompartment</keyword>
<accession>A0A2W4JLJ7</accession>
<gene>
    <name evidence="5" type="ORF">DIU77_005305</name>
    <name evidence="6" type="ORF">DIU77_04565</name>
</gene>
<evidence type="ECO:0000256" key="4">
    <source>
        <dbReference type="SAM" id="MobiDB-lite"/>
    </source>
</evidence>
<dbReference type="GO" id="GO:0031470">
    <property type="term" value="C:carboxysome"/>
    <property type="evidence" value="ECO:0007669"/>
    <property type="project" value="UniProtKB-SubCell"/>
</dbReference>
<reference evidence="5" key="2">
    <citation type="submission" date="2018-05" db="EMBL/GenBank/DDBJ databases">
        <authorList>
            <person name="Moura L."/>
            <person name="Setubal J.C."/>
        </authorList>
    </citation>
    <scope>NUCLEOTIDE SEQUENCE</scope>
    <source>
        <strain evidence="5">ZC4RG45</strain>
    </source>
</reference>
<name>A0A2W4JLJ7_9PSEU</name>
<dbReference type="InterPro" id="IPR036677">
    <property type="entry name" value="EutN_CcmL_sf"/>
</dbReference>
<evidence type="ECO:0000256" key="3">
    <source>
        <dbReference type="ARBA" id="ARBA00024446"/>
    </source>
</evidence>
<dbReference type="Proteomes" id="UP000249324">
    <property type="component" value="Unassembled WGS sequence"/>
</dbReference>
<evidence type="ECO:0000256" key="1">
    <source>
        <dbReference type="ARBA" id="ARBA00023587"/>
    </source>
</evidence>
<dbReference type="AlphaFoldDB" id="A0A2W4JLJ7"/>
<dbReference type="EMBL" id="QGUI01000116">
    <property type="protein sequence ID" value="PZN00005.1"/>
    <property type="molecule type" value="Genomic_DNA"/>
</dbReference>
<feature type="compositionally biased region" description="Basic residues" evidence="4">
    <location>
        <begin position="100"/>
        <end position="111"/>
    </location>
</feature>
<dbReference type="SUPFAM" id="SSF159133">
    <property type="entry name" value="EutN/CcmL-like"/>
    <property type="match status" value="1"/>
</dbReference>
<evidence type="ECO:0000313" key="6">
    <source>
        <dbReference type="EMBL" id="PZN00005.1"/>
    </source>
</evidence>
<reference evidence="5 7" key="3">
    <citation type="journal article" date="2021" name="BMC Genomics">
        <title>Genome-resolved metagenome and metatranscriptome analyses of thermophilic composting reveal key bacterial players and their metabolic interactions.</title>
        <authorList>
            <person name="Braga L.P.P."/>
            <person name="Pereira R.V."/>
            <person name="Martins L.F."/>
            <person name="Moura L.M.S."/>
            <person name="Sanchez F.B."/>
            <person name="Patane J.S.L."/>
            <person name="da Silva A.M."/>
            <person name="Setubal J.C."/>
        </authorList>
    </citation>
    <scope>NUCLEOTIDE SEQUENCE [LARGE SCALE GENOMIC DNA]</scope>
    <source>
        <strain evidence="5">ZC4RG45</strain>
    </source>
</reference>
<protein>
    <submittedName>
        <fullName evidence="5">EutN/CcmL family microcompartment protein</fullName>
    </submittedName>
</protein>